<feature type="transmembrane region" description="Helical" evidence="1">
    <location>
        <begin position="104"/>
        <end position="128"/>
    </location>
</feature>
<feature type="transmembrane region" description="Helical" evidence="1">
    <location>
        <begin position="40"/>
        <end position="60"/>
    </location>
</feature>
<evidence type="ECO:0000313" key="2">
    <source>
        <dbReference type="EMBL" id="MBM6851788.1"/>
    </source>
</evidence>
<gene>
    <name evidence="2" type="ORF">H9X91_10125</name>
</gene>
<proteinExistence type="predicted"/>
<accession>A0ABS2FWH7</accession>
<comment type="caution">
    <text evidence="2">The sequence shown here is derived from an EMBL/GenBank/DDBJ whole genome shotgun (WGS) entry which is preliminary data.</text>
</comment>
<dbReference type="Proteomes" id="UP000719500">
    <property type="component" value="Unassembled WGS sequence"/>
</dbReference>
<keyword evidence="1" id="KW-0812">Transmembrane</keyword>
<organism evidence="2 3">
    <name type="scientific">Oscillibacter valericigenes</name>
    <dbReference type="NCBI Taxonomy" id="351091"/>
    <lineage>
        <taxon>Bacteria</taxon>
        <taxon>Bacillati</taxon>
        <taxon>Bacillota</taxon>
        <taxon>Clostridia</taxon>
        <taxon>Eubacteriales</taxon>
        <taxon>Oscillospiraceae</taxon>
        <taxon>Oscillibacter</taxon>
    </lineage>
</organism>
<protein>
    <submittedName>
        <fullName evidence="2">Uncharacterized protein</fullName>
    </submittedName>
</protein>
<evidence type="ECO:0000313" key="3">
    <source>
        <dbReference type="Proteomes" id="UP000719500"/>
    </source>
</evidence>
<keyword evidence="3" id="KW-1185">Reference proteome</keyword>
<keyword evidence="1" id="KW-0472">Membrane</keyword>
<sequence>MKRCFCYLLALVLGALAVGGLVFALLRSGVLTLTAGSSAALLFFAAAAAAGLGGLLAYLLGGLLADRTPALADAWLCCGEASAAGALGALLTALITALSASSGVGLHIGAALCCAFLALMGGGILCFLRRYVTVRFTCGCSQCC</sequence>
<name>A0ABS2FWH7_9FIRM</name>
<dbReference type="EMBL" id="JACSNX010000016">
    <property type="protein sequence ID" value="MBM6851788.1"/>
    <property type="molecule type" value="Genomic_DNA"/>
</dbReference>
<evidence type="ECO:0000256" key="1">
    <source>
        <dbReference type="SAM" id="Phobius"/>
    </source>
</evidence>
<feature type="transmembrane region" description="Helical" evidence="1">
    <location>
        <begin position="72"/>
        <end position="98"/>
    </location>
</feature>
<dbReference type="RefSeq" id="WP_204804791.1">
    <property type="nucleotide sequence ID" value="NZ_JACSNS010000024.1"/>
</dbReference>
<keyword evidence="1" id="KW-1133">Transmembrane helix</keyword>
<reference evidence="2 3" key="1">
    <citation type="journal article" date="2021" name="Sci. Rep.">
        <title>The distribution of antibiotic resistance genes in chicken gut microbiota commensals.</title>
        <authorList>
            <person name="Juricova H."/>
            <person name="Matiasovicova J."/>
            <person name="Kubasova T."/>
            <person name="Cejkova D."/>
            <person name="Rychlik I."/>
        </authorList>
    </citation>
    <scope>NUCLEOTIDE SEQUENCE [LARGE SCALE GENOMIC DNA]</scope>
    <source>
        <strain evidence="2 3">An411</strain>
    </source>
</reference>